<dbReference type="OrthoDB" id="215821at2"/>
<feature type="compositionally biased region" description="Polar residues" evidence="2">
    <location>
        <begin position="313"/>
        <end position="322"/>
    </location>
</feature>
<sequence length="663" mass="70718">MTRRPSHKFLACVLLLSGCQTGNSLLPWQAASEPRYTAEELAQRNNPQPAAARPQLAQSMQSKSASSNSSNDIVAAAPPIAAGRVDQLIKSGRAAILEAGQGDTTKLDEARQIFTQVLTVDNENSSAHHGMAIVADLQNDWSAAELHYKQALQQRPEDPSLLNDLGYSYLLQDRFFEASKYLNQAVQVSPQNERAHINLALLSLKRGDRNAAKSQLASIYSASEINNTLAKLEQDLNQSNPTGGTQVAATPPQYGAAQNGNAQQPAMQPFQQPMQSFAGQQPQTGQPADNHGMMAHANRPVSVYPPGVGPAITPQQNFGQSTNPGNSPGNNFGNGNGSDQTAGQFLQFASNGNPPQQGVPVGGVINSPNTGARPNGYQTAQSNMGGNQSQSQYPSHNNVRNGAWPQQNQNGQPLIAGSPRGGMSTAGSAVDHSLQAPIAGLNAGPGTLFPLGINQAPMNSQPSPQQQQQQFAQMPMAQNGMQNFGGQPMHSQYQSPQRQPQYPQGNQVYQASANAPARDNRPISVLPSEMPQQQQQGNFYPRNMSPHPQQIAPVSATQYLNQPQYGAPQQTGGMASPNGPGPQPGGAPNFQYQNNAPQQQMNMQPQPNGQQYQSFNGGAAPGSPAARMQAYDAQLQQNNNAYNQAVQQMNGQRAAFGNAQGQY</sequence>
<dbReference type="Gene3D" id="1.25.40.10">
    <property type="entry name" value="Tetratricopeptide repeat domain"/>
    <property type="match status" value="1"/>
</dbReference>
<feature type="compositionally biased region" description="Low complexity" evidence="2">
    <location>
        <begin position="43"/>
        <end position="71"/>
    </location>
</feature>
<dbReference type="SUPFAM" id="SSF48452">
    <property type="entry name" value="TPR-like"/>
    <property type="match status" value="1"/>
</dbReference>
<dbReference type="InterPro" id="IPR011990">
    <property type="entry name" value="TPR-like_helical_dom_sf"/>
</dbReference>
<feature type="compositionally biased region" description="Polar residues" evidence="2">
    <location>
        <begin position="339"/>
        <end position="350"/>
    </location>
</feature>
<dbReference type="Proteomes" id="UP000187735">
    <property type="component" value="Chromosome"/>
</dbReference>
<evidence type="ECO:0000313" key="3">
    <source>
        <dbReference type="EMBL" id="APZ90429.1"/>
    </source>
</evidence>
<name>A0A1P8W8P5_9PLAN</name>
<feature type="region of interest" description="Disordered" evidence="2">
    <location>
        <begin position="40"/>
        <end position="71"/>
    </location>
</feature>
<keyword evidence="1" id="KW-0802">TPR repeat</keyword>
<reference evidence="3 4" key="1">
    <citation type="journal article" date="2016" name="Front. Microbiol.">
        <title>Fuerstia marisgermanicae gen. nov., sp. nov., an Unusual Member of the Phylum Planctomycetes from the German Wadden Sea.</title>
        <authorList>
            <person name="Kohn T."/>
            <person name="Heuer A."/>
            <person name="Jogler M."/>
            <person name="Vollmers J."/>
            <person name="Boedeker C."/>
            <person name="Bunk B."/>
            <person name="Rast P."/>
            <person name="Borchert D."/>
            <person name="Glockner I."/>
            <person name="Freese H.M."/>
            <person name="Klenk H.P."/>
            <person name="Overmann J."/>
            <person name="Kaster A.K."/>
            <person name="Rohde M."/>
            <person name="Wiegand S."/>
            <person name="Jogler C."/>
        </authorList>
    </citation>
    <scope>NUCLEOTIDE SEQUENCE [LARGE SCALE GENOMIC DNA]</scope>
    <source>
        <strain evidence="3 4">NH11</strain>
    </source>
</reference>
<keyword evidence="4" id="KW-1185">Reference proteome</keyword>
<feature type="repeat" description="TPR" evidence="1">
    <location>
        <begin position="159"/>
        <end position="192"/>
    </location>
</feature>
<dbReference type="RefSeq" id="WP_077022333.1">
    <property type="nucleotide sequence ID" value="NZ_CP017641.1"/>
</dbReference>
<accession>A0A1P8W8P5</accession>
<feature type="region of interest" description="Disordered" evidence="2">
    <location>
        <begin position="236"/>
        <end position="298"/>
    </location>
</feature>
<organism evidence="3 4">
    <name type="scientific">Fuerstiella marisgermanici</name>
    <dbReference type="NCBI Taxonomy" id="1891926"/>
    <lineage>
        <taxon>Bacteria</taxon>
        <taxon>Pseudomonadati</taxon>
        <taxon>Planctomycetota</taxon>
        <taxon>Planctomycetia</taxon>
        <taxon>Planctomycetales</taxon>
        <taxon>Planctomycetaceae</taxon>
        <taxon>Fuerstiella</taxon>
    </lineage>
</organism>
<feature type="compositionally biased region" description="Low complexity" evidence="2">
    <location>
        <begin position="491"/>
        <end position="504"/>
    </location>
</feature>
<gene>
    <name evidence="3" type="ORF">Fuma_00002</name>
</gene>
<feature type="region of interest" description="Disordered" evidence="2">
    <location>
        <begin position="563"/>
        <end position="627"/>
    </location>
</feature>
<evidence type="ECO:0000256" key="2">
    <source>
        <dbReference type="SAM" id="MobiDB-lite"/>
    </source>
</evidence>
<feature type="compositionally biased region" description="Polar residues" evidence="2">
    <location>
        <begin position="236"/>
        <end position="248"/>
    </location>
</feature>
<dbReference type="PROSITE" id="PS51257">
    <property type="entry name" value="PROKAR_LIPOPROTEIN"/>
    <property type="match status" value="1"/>
</dbReference>
<dbReference type="KEGG" id="fmr:Fuma_00002"/>
<dbReference type="PANTHER" id="PTHR12558:SF13">
    <property type="entry name" value="CELL DIVISION CYCLE PROTEIN 27 HOMOLOG"/>
    <property type="match status" value="1"/>
</dbReference>
<feature type="region of interest" description="Disordered" evidence="2">
    <location>
        <begin position="311"/>
        <end position="428"/>
    </location>
</feature>
<dbReference type="SMART" id="SM00028">
    <property type="entry name" value="TPR"/>
    <property type="match status" value="2"/>
</dbReference>
<feature type="compositionally biased region" description="Low complexity" evidence="2">
    <location>
        <begin position="351"/>
        <end position="364"/>
    </location>
</feature>
<dbReference type="PROSITE" id="PS50005">
    <property type="entry name" value="TPR"/>
    <property type="match status" value="1"/>
</dbReference>
<dbReference type="STRING" id="1891926.Fuma_00002"/>
<proteinExistence type="predicted"/>
<evidence type="ECO:0000256" key="1">
    <source>
        <dbReference type="PROSITE-ProRule" id="PRU00339"/>
    </source>
</evidence>
<dbReference type="InterPro" id="IPR019734">
    <property type="entry name" value="TPR_rpt"/>
</dbReference>
<evidence type="ECO:0000313" key="4">
    <source>
        <dbReference type="Proteomes" id="UP000187735"/>
    </source>
</evidence>
<feature type="compositionally biased region" description="Low complexity" evidence="2">
    <location>
        <begin position="586"/>
        <end position="613"/>
    </location>
</feature>
<dbReference type="EMBL" id="CP017641">
    <property type="protein sequence ID" value="APZ90429.1"/>
    <property type="molecule type" value="Genomic_DNA"/>
</dbReference>
<feature type="compositionally biased region" description="Polar residues" evidence="2">
    <location>
        <begin position="563"/>
        <end position="573"/>
    </location>
</feature>
<dbReference type="AlphaFoldDB" id="A0A1P8W8P5"/>
<feature type="compositionally biased region" description="Polar residues" evidence="2">
    <location>
        <begin position="366"/>
        <end position="380"/>
    </location>
</feature>
<feature type="region of interest" description="Disordered" evidence="2">
    <location>
        <begin position="450"/>
        <end position="547"/>
    </location>
</feature>
<feature type="compositionally biased region" description="Low complexity" evidence="2">
    <location>
        <begin position="454"/>
        <end position="479"/>
    </location>
</feature>
<feature type="compositionally biased region" description="Low complexity" evidence="2">
    <location>
        <begin position="381"/>
        <end position="392"/>
    </location>
</feature>
<feature type="compositionally biased region" description="Polar residues" evidence="2">
    <location>
        <begin position="393"/>
        <end position="412"/>
    </location>
</feature>
<feature type="compositionally biased region" description="Low complexity" evidence="2">
    <location>
        <begin position="252"/>
        <end position="278"/>
    </location>
</feature>
<feature type="compositionally biased region" description="Low complexity" evidence="2">
    <location>
        <begin position="323"/>
        <end position="333"/>
    </location>
</feature>
<protein>
    <submittedName>
        <fullName evidence="3">Lipoprotein</fullName>
    </submittedName>
</protein>
<dbReference type="PANTHER" id="PTHR12558">
    <property type="entry name" value="CELL DIVISION CYCLE 16,23,27"/>
    <property type="match status" value="1"/>
</dbReference>
<keyword evidence="3" id="KW-0449">Lipoprotein</keyword>